<keyword evidence="3" id="KW-1185">Reference proteome</keyword>
<dbReference type="Pfam" id="PF09828">
    <property type="entry name" value="ChrB_C"/>
    <property type="match status" value="1"/>
</dbReference>
<dbReference type="InterPro" id="IPR018634">
    <property type="entry name" value="ChrB_C"/>
</dbReference>
<proteinExistence type="predicted"/>
<evidence type="ECO:0000259" key="1">
    <source>
        <dbReference type="Pfam" id="PF09828"/>
    </source>
</evidence>
<dbReference type="EMBL" id="BSRI01000001">
    <property type="protein sequence ID" value="GLV54278.1"/>
    <property type="molecule type" value="Genomic_DNA"/>
</dbReference>
<gene>
    <name evidence="2" type="ORF">KDH_11260</name>
</gene>
<protein>
    <recommendedName>
        <fullName evidence="1">ChrB C-terminal domain-containing protein</fullName>
    </recommendedName>
</protein>
<dbReference type="Proteomes" id="UP001344906">
    <property type="component" value="Unassembled WGS sequence"/>
</dbReference>
<accession>A0ABQ6FKR1</accession>
<comment type="caution">
    <text evidence="2">The sequence shown here is derived from an EMBL/GenBank/DDBJ whole genome shotgun (WGS) entry which is preliminary data.</text>
</comment>
<reference evidence="2 3" key="1">
    <citation type="submission" date="2023-02" db="EMBL/GenBank/DDBJ databases">
        <title>Dictyobacter halimunensis sp. nov., a new member of the class Ktedonobacteria from forest soil in a geothermal area.</title>
        <authorList>
            <person name="Rachmania M.K."/>
            <person name="Ningsih F."/>
            <person name="Sakai Y."/>
            <person name="Yabe S."/>
            <person name="Yokota A."/>
            <person name="Sjamsuridzal W."/>
        </authorList>
    </citation>
    <scope>NUCLEOTIDE SEQUENCE [LARGE SCALE GENOMIC DNA]</scope>
    <source>
        <strain evidence="2 3">S3.2.2.5</strain>
    </source>
</reference>
<dbReference type="RefSeq" id="WP_338247985.1">
    <property type="nucleotide sequence ID" value="NZ_BSRI01000001.1"/>
</dbReference>
<organism evidence="2 3">
    <name type="scientific">Dictyobacter halimunensis</name>
    <dbReference type="NCBI Taxonomy" id="3026934"/>
    <lineage>
        <taxon>Bacteria</taxon>
        <taxon>Bacillati</taxon>
        <taxon>Chloroflexota</taxon>
        <taxon>Ktedonobacteria</taxon>
        <taxon>Ktedonobacterales</taxon>
        <taxon>Dictyobacteraceae</taxon>
        <taxon>Dictyobacter</taxon>
    </lineage>
</organism>
<evidence type="ECO:0000313" key="3">
    <source>
        <dbReference type="Proteomes" id="UP001344906"/>
    </source>
</evidence>
<evidence type="ECO:0000313" key="2">
    <source>
        <dbReference type="EMBL" id="GLV54278.1"/>
    </source>
</evidence>
<feature type="domain" description="ChrB C-terminal" evidence="1">
    <location>
        <begin position="3"/>
        <end position="133"/>
    </location>
</feature>
<name>A0ABQ6FKR1_9CHLR</name>
<sequence length="139" mass="15750">MKWVTWEQVGVDRMACAWLIQKYIDPQAEFLFVPVGKVPLPEGAEPFDIPGVRLSHHRGHCTFYTMLKEYNLADPVLQRIARIIDEADVVQEVMLEPVAPGLDMITRGLRLISPDDDIALERGRLIYDALYAQLTAESA</sequence>